<accession>A0A814X3E3</accession>
<dbReference type="Gene3D" id="3.30.720.50">
    <property type="match status" value="1"/>
</dbReference>
<dbReference type="SUPFAM" id="SSF56399">
    <property type="entry name" value="ADP-ribosylation"/>
    <property type="match status" value="1"/>
</dbReference>
<dbReference type="SUPFAM" id="SSF117839">
    <property type="entry name" value="WWE domain"/>
    <property type="match status" value="1"/>
</dbReference>
<dbReference type="AlphaFoldDB" id="A0A814X3E3"/>
<evidence type="ECO:0000313" key="2">
    <source>
        <dbReference type="EMBL" id="CAF1210810.1"/>
    </source>
</evidence>
<gene>
    <name evidence="2" type="ORF">CJN711_LOCUS12508</name>
</gene>
<dbReference type="InterPro" id="IPR037197">
    <property type="entry name" value="WWE_dom_sf"/>
</dbReference>
<sequence length="734" mass="85222">MVTSNANDSSIIARIYSNLVEVIRPLRQELPLEFSANEWSFMRTDSITLLNANITSQTVVEKKKLLDNIPIYVRWPPSHGIDLKEAKLVDEERRLVKIRPENKTEFVYYILPENEPIMYVNEYPSGSRFYVDFTYKNMQADQPVYVSYLSTNLKWKVNYQLMLENEDANLSLLIAVADIRNDAPSAMSLEQVELFAGDINIKVPSSSLMLRHGFTELASAMTTSNPNMFDSENENFVFEYAELNGIYGYKIDKPFYIGGMTNYILSMFHDRINIEQYVKVSISSYGVSALKGKGERSYRLKSSNRFLPQGTCVVRHSKRIIGETQLSNIAVNQWYEFTLGDDPDIVYQQYSTLLSTTLDKDKVECMKSQRRSVYVIEIRLSNFKKSSVDVEYSYNVNGYALIRLLPSQASLLNVNESQSLFQQKDSAIKANIKLAANELQTFSKVIWFWQSNPNSFYENEDKELKRYPDFENKFIENSYQNQEKEVELNNYKIDFTRNIQFDKQYRYKQRPVKRQIIDISNYVRQERFCFPEEPLKSFANHGKEADLYTSWFIKYYEIADTGYKNLYPIAELAAQGILIEGKLLNQEFDAHQTGDELECCKSDEEIKRCAARLYSVESFLYKLLNQTLINEGMSKIETLGPLCHLLNANMYCDVSDKEQIVYRGANLTDGILEEYKNAIHTTIQWLSFTSTSKVRQVSENFGNTLFIIRLHEKSVQSQFDLSSVSYYPEEQEVL</sequence>
<dbReference type="Gene3D" id="3.90.176.10">
    <property type="entry name" value="Toxin ADP-ribosyltransferase, Chain A, domain 1"/>
    <property type="match status" value="1"/>
</dbReference>
<protein>
    <recommendedName>
        <fullName evidence="1">WWE domain-containing protein</fullName>
    </recommendedName>
</protein>
<dbReference type="Proteomes" id="UP000663855">
    <property type="component" value="Unassembled WGS sequence"/>
</dbReference>
<evidence type="ECO:0000259" key="1">
    <source>
        <dbReference type="PROSITE" id="PS50918"/>
    </source>
</evidence>
<dbReference type="PROSITE" id="PS50918">
    <property type="entry name" value="WWE"/>
    <property type="match status" value="1"/>
</dbReference>
<dbReference type="Pfam" id="PF02825">
    <property type="entry name" value="WWE"/>
    <property type="match status" value="1"/>
</dbReference>
<dbReference type="PANTHER" id="PTHR38075">
    <property type="entry name" value="DUF4139 DOMAIN-CONTAINING PROTEIN"/>
    <property type="match status" value="1"/>
</dbReference>
<dbReference type="PROSITE" id="PS51996">
    <property type="entry name" value="TR_MART"/>
    <property type="match status" value="1"/>
</dbReference>
<organism evidence="2 3">
    <name type="scientific">Rotaria magnacalcarata</name>
    <dbReference type="NCBI Taxonomy" id="392030"/>
    <lineage>
        <taxon>Eukaryota</taxon>
        <taxon>Metazoa</taxon>
        <taxon>Spiralia</taxon>
        <taxon>Gnathifera</taxon>
        <taxon>Rotifera</taxon>
        <taxon>Eurotatoria</taxon>
        <taxon>Bdelloidea</taxon>
        <taxon>Philodinida</taxon>
        <taxon>Philodinidae</taxon>
        <taxon>Rotaria</taxon>
    </lineage>
</organism>
<feature type="domain" description="WWE" evidence="1">
    <location>
        <begin position="433"/>
        <end position="514"/>
    </location>
</feature>
<dbReference type="PANTHER" id="PTHR38075:SF1">
    <property type="entry name" value="DUF4139 DOMAIN-CONTAINING PROTEIN"/>
    <property type="match status" value="1"/>
</dbReference>
<name>A0A814X3E3_9BILA</name>
<evidence type="ECO:0000313" key="3">
    <source>
        <dbReference type="Proteomes" id="UP000663855"/>
    </source>
</evidence>
<reference evidence="2" key="1">
    <citation type="submission" date="2021-02" db="EMBL/GenBank/DDBJ databases">
        <authorList>
            <person name="Nowell W R."/>
        </authorList>
    </citation>
    <scope>NUCLEOTIDE SEQUENCE</scope>
</reference>
<comment type="caution">
    <text evidence="2">The sequence shown here is derived from an EMBL/GenBank/DDBJ whole genome shotgun (WGS) entry which is preliminary data.</text>
</comment>
<proteinExistence type="predicted"/>
<dbReference type="InterPro" id="IPR004170">
    <property type="entry name" value="WWE_dom"/>
</dbReference>
<dbReference type="EMBL" id="CAJNOV010005458">
    <property type="protein sequence ID" value="CAF1210810.1"/>
    <property type="molecule type" value="Genomic_DNA"/>
</dbReference>